<reference evidence="1" key="1">
    <citation type="submission" date="2020-07" db="EMBL/GenBank/DDBJ databases">
        <authorList>
            <person name="Lin J."/>
        </authorList>
    </citation>
    <scope>NUCLEOTIDE SEQUENCE</scope>
</reference>
<evidence type="ECO:0008006" key="2">
    <source>
        <dbReference type="Google" id="ProtNLM"/>
    </source>
</evidence>
<organism evidence="1">
    <name type="scientific">Ananas comosus var. bracteatus</name>
    <name type="common">red pineapple</name>
    <dbReference type="NCBI Taxonomy" id="296719"/>
    <lineage>
        <taxon>Eukaryota</taxon>
        <taxon>Viridiplantae</taxon>
        <taxon>Streptophyta</taxon>
        <taxon>Embryophyta</taxon>
        <taxon>Tracheophyta</taxon>
        <taxon>Spermatophyta</taxon>
        <taxon>Magnoliopsida</taxon>
        <taxon>Liliopsida</taxon>
        <taxon>Poales</taxon>
        <taxon>Bromeliaceae</taxon>
        <taxon>Bromelioideae</taxon>
        <taxon>Ananas</taxon>
    </lineage>
</organism>
<dbReference type="EMBL" id="LR862146">
    <property type="protein sequence ID" value="CAD1827277.1"/>
    <property type="molecule type" value="Genomic_DNA"/>
</dbReference>
<name>A0A6V7P8Y5_ANACO</name>
<sequence>MCVLCADKLETVDHLLVECVVTKYLFIPLLDDPHVSTSFEDVISVWEELAEKRSLGDSTKALTFVAATWWSIWRARNNIIFRNLPMNAISTAHGIRVLALEWTDFCQTG</sequence>
<evidence type="ECO:0000313" key="1">
    <source>
        <dbReference type="EMBL" id="CAD1827277.1"/>
    </source>
</evidence>
<accession>A0A6V7P8Y5</accession>
<gene>
    <name evidence="1" type="ORF">CB5_LOCUS10488</name>
</gene>
<dbReference type="AlphaFoldDB" id="A0A6V7P8Y5"/>
<protein>
    <recommendedName>
        <fullName evidence="2">Reverse transcriptase zinc-binding domain-containing protein</fullName>
    </recommendedName>
</protein>
<proteinExistence type="predicted"/>